<dbReference type="GeneID" id="114253605"/>
<sequence length="186" mass="21093">MGIGHHHTGKITETCVPQLRSLVNQFNVTSGFLVLPQITGHIPKLPIDTAQIQIPNGNQLADPNYHQPAPIEILIGADLFWEILGRETHFLGPNNPKLRSSQFGWIISGPMTTITTSHKNKTVQCNHSIISNRLNDDYIKIHNDLTKFWELEEVPLRSKLNESEKAYEPHFLSYTFRLESGRFSVS</sequence>
<keyword evidence="1" id="KW-1185">Reference proteome</keyword>
<reference evidence="2" key="1">
    <citation type="submission" date="2025-08" db="UniProtKB">
        <authorList>
            <consortium name="RefSeq"/>
        </authorList>
    </citation>
    <scope>IDENTIFICATION</scope>
    <source>
        <tissue evidence="2">Silk gland</tissue>
    </source>
</reference>
<dbReference type="KEGG" id="bman:114253605"/>
<dbReference type="RefSeq" id="XP_028044352.1">
    <property type="nucleotide sequence ID" value="XM_028188551.1"/>
</dbReference>
<organism evidence="1 2">
    <name type="scientific">Bombyx mandarina</name>
    <name type="common">Wild silk moth</name>
    <name type="synonym">Wild silkworm</name>
    <dbReference type="NCBI Taxonomy" id="7092"/>
    <lineage>
        <taxon>Eukaryota</taxon>
        <taxon>Metazoa</taxon>
        <taxon>Ecdysozoa</taxon>
        <taxon>Arthropoda</taxon>
        <taxon>Hexapoda</taxon>
        <taxon>Insecta</taxon>
        <taxon>Pterygota</taxon>
        <taxon>Neoptera</taxon>
        <taxon>Endopterygota</taxon>
        <taxon>Lepidoptera</taxon>
        <taxon>Glossata</taxon>
        <taxon>Ditrysia</taxon>
        <taxon>Bombycoidea</taxon>
        <taxon>Bombycidae</taxon>
        <taxon>Bombycinae</taxon>
        <taxon>Bombyx</taxon>
    </lineage>
</organism>
<proteinExistence type="predicted"/>
<dbReference type="AlphaFoldDB" id="A0A6J2KTQ5"/>
<dbReference type="OrthoDB" id="8052806at2759"/>
<name>A0A6J2KTQ5_BOMMA</name>
<dbReference type="Proteomes" id="UP000504629">
    <property type="component" value="Unplaced"/>
</dbReference>
<protein>
    <submittedName>
        <fullName evidence="2">Uncharacterized protein LOC114253605</fullName>
    </submittedName>
</protein>
<evidence type="ECO:0000313" key="1">
    <source>
        <dbReference type="Proteomes" id="UP000504629"/>
    </source>
</evidence>
<gene>
    <name evidence="2" type="primary">LOC114253605</name>
</gene>
<evidence type="ECO:0000313" key="2">
    <source>
        <dbReference type="RefSeq" id="XP_028044352.1"/>
    </source>
</evidence>
<accession>A0A6J2KTQ5</accession>